<proteinExistence type="predicted"/>
<organism evidence="1 2">
    <name type="scientific">Acetobacter syzygii</name>
    <dbReference type="NCBI Taxonomy" id="146476"/>
    <lineage>
        <taxon>Bacteria</taxon>
        <taxon>Pseudomonadati</taxon>
        <taxon>Pseudomonadota</taxon>
        <taxon>Alphaproteobacteria</taxon>
        <taxon>Acetobacterales</taxon>
        <taxon>Acetobacteraceae</taxon>
        <taxon>Acetobacter</taxon>
    </lineage>
</organism>
<keyword evidence="2" id="KW-1185">Reference proteome</keyword>
<dbReference type="RefSeq" id="WP_095351935.1">
    <property type="nucleotide sequence ID" value="NZ_JABUNT010000017.1"/>
</dbReference>
<dbReference type="AlphaFoldDB" id="A0A270B720"/>
<accession>A0A270B720</accession>
<reference evidence="1 2" key="1">
    <citation type="submission" date="2017-04" db="EMBL/GenBank/DDBJ databases">
        <title>Kefir bacterial isolates.</title>
        <authorList>
            <person name="Kim Y."/>
            <person name="Blasche S."/>
            <person name="Patil K.R."/>
        </authorList>
    </citation>
    <scope>NUCLEOTIDE SEQUENCE [LARGE SCALE GENOMIC DNA]</scope>
    <source>
        <strain evidence="1 2">KR-2</strain>
    </source>
</reference>
<evidence type="ECO:0000313" key="1">
    <source>
        <dbReference type="EMBL" id="PAL20834.1"/>
    </source>
</evidence>
<dbReference type="OrthoDB" id="7225192at2"/>
<dbReference type="EMBL" id="NDFP01000018">
    <property type="protein sequence ID" value="PAL20834.1"/>
    <property type="molecule type" value="Genomic_DNA"/>
</dbReference>
<protein>
    <submittedName>
        <fullName evidence="1">Uncharacterized protein</fullName>
    </submittedName>
</protein>
<name>A0A270B720_9PROT</name>
<comment type="caution">
    <text evidence="1">The sequence shown here is derived from an EMBL/GenBank/DDBJ whole genome shotgun (WGS) entry which is preliminary data.</text>
</comment>
<sequence>MPTDDQTLCVHFLAARSAAGDLRSWVVKHYFLQDSQLDINMTTTLRQLDHVMRSETFYGYDISQAPPALLTPIRHYIRLLWDGQRTLSGEHFPKKLFLKHKRISEITEATHIRHKGQNDA</sequence>
<gene>
    <name evidence="1" type="ORF">B9K05_12515</name>
</gene>
<evidence type="ECO:0000313" key="2">
    <source>
        <dbReference type="Proteomes" id="UP000216033"/>
    </source>
</evidence>
<dbReference type="Proteomes" id="UP000216033">
    <property type="component" value="Unassembled WGS sequence"/>
</dbReference>